<evidence type="ECO:0000256" key="4">
    <source>
        <dbReference type="ARBA" id="ARBA00023043"/>
    </source>
</evidence>
<dbReference type="PROSITE" id="PS50297">
    <property type="entry name" value="ANK_REP_REGION"/>
    <property type="match status" value="2"/>
</dbReference>
<dbReference type="Pfam" id="PF00710">
    <property type="entry name" value="Asparaginase"/>
    <property type="match status" value="1"/>
</dbReference>
<dbReference type="InterPro" id="IPR027473">
    <property type="entry name" value="L-asparaginase_C"/>
</dbReference>
<dbReference type="SFLD" id="SFLDS00057">
    <property type="entry name" value="Glutaminase/Asparaginase"/>
    <property type="match status" value="1"/>
</dbReference>
<name>A0A6P8L289_BOMIM</name>
<dbReference type="GO" id="GO:0004067">
    <property type="term" value="F:asparaginase activity"/>
    <property type="evidence" value="ECO:0007669"/>
    <property type="project" value="UniProtKB-UniRule"/>
</dbReference>
<dbReference type="InterPro" id="IPR036152">
    <property type="entry name" value="Asp/glu_Ase-like_sf"/>
</dbReference>
<proteinExistence type="inferred from homology"/>
<dbReference type="PROSITE" id="PS00917">
    <property type="entry name" value="ASN_GLN_ASE_2"/>
    <property type="match status" value="1"/>
</dbReference>
<keyword evidence="3" id="KW-0378">Hydrolase</keyword>
<evidence type="ECO:0000313" key="14">
    <source>
        <dbReference type="RefSeq" id="XP_033177890.1"/>
    </source>
</evidence>
<dbReference type="InterPro" id="IPR020827">
    <property type="entry name" value="Asparaginase/glutaminase_AS1"/>
</dbReference>
<feature type="repeat" description="ANK" evidence="8">
    <location>
        <begin position="559"/>
        <end position="591"/>
    </location>
</feature>
<comment type="similarity">
    <text evidence="5">In the N-terminal section; belongs to the asparaginase 1 family.</text>
</comment>
<feature type="domain" description="L-asparaginase N-terminal" evidence="11">
    <location>
        <begin position="37"/>
        <end position="247"/>
    </location>
</feature>
<dbReference type="InterPro" id="IPR002110">
    <property type="entry name" value="Ankyrin_rpt"/>
</dbReference>
<evidence type="ECO:0000259" key="12">
    <source>
        <dbReference type="Pfam" id="PF17763"/>
    </source>
</evidence>
<feature type="repeat" description="ANK" evidence="8">
    <location>
        <begin position="460"/>
        <end position="492"/>
    </location>
</feature>
<feature type="domain" description="Asparaginase/glutaminase C-terminal" evidence="12">
    <location>
        <begin position="267"/>
        <end position="383"/>
    </location>
</feature>
<dbReference type="GO" id="GO:0006528">
    <property type="term" value="P:asparagine metabolic process"/>
    <property type="evidence" value="ECO:0007669"/>
    <property type="project" value="UniProtKB-ARBA"/>
</dbReference>
<evidence type="ECO:0000256" key="7">
    <source>
        <dbReference type="PIRSR" id="PIRSR001220-2"/>
    </source>
</evidence>
<evidence type="ECO:0000256" key="2">
    <source>
        <dbReference type="ARBA" id="ARBA00022737"/>
    </source>
</evidence>
<dbReference type="PIRSF" id="PIRSF500176">
    <property type="entry name" value="L_ASNase"/>
    <property type="match status" value="1"/>
</dbReference>
<dbReference type="PRINTS" id="PR00139">
    <property type="entry name" value="ASNGLNASE"/>
</dbReference>
<evidence type="ECO:0000256" key="3">
    <source>
        <dbReference type="ARBA" id="ARBA00022801"/>
    </source>
</evidence>
<feature type="active site" description="O-isoaspartyl threonine intermediate" evidence="6">
    <location>
        <position position="46"/>
    </location>
</feature>
<protein>
    <recommendedName>
        <fullName evidence="1">asparaginase</fullName>
        <ecNumber evidence="1">3.5.1.1</ecNumber>
    </recommendedName>
</protein>
<sequence>MSLAVAESRWQSQEKRMEHLRNNSSGSLAIESVRESRVLVLYTGGTIGMIRNEDGVLVPKANAFVKKLRNYPHIYDREYAEKRFGLMGPLVLPMTATDSKRVIYNVLEYSPLCDSSNMTMDDWIRIAHDIKQAYERFDGFVILHGTDTLSYTASALSFMLESLGKIVILTGSQVPIFDSRSDGLDNFLSSLIIAANYNIPEVCVYFGTNLMRGNRTCKISATSFEAFDSPNFPPLAKANITIEVDYRAIFRPFTLEKFHVYASLNRNVGLLRIFPSMTTHLVRAFLQPPIEGVVLQSYGAGNVPTNREDIIKELSAATKRGVIIVNITQCATGCVKNSYAPGKLLEDAGVISGSDMTPEATLTKLAYVLSKKEWDLQTKRQMMQTNLRGELTAQRPPYLEDIDLVEAVARSLRLSSTAERQELGSILFPAMLNAAVRSRDVVKLEILKGYGADISQQNADGRTALHIACCEGDLKVVHCLLRMGANVHIKDRFNRTPLTDAIEFDHHEIINILIHNGAHLHGSAYIIGEKMCAAAAVGNVKRLTSYQLANADLSQKDFSGRTPLHFAALHNNTQAVQFLLDHNVETECFDKTEQSPHDLAKASGSADAARLLSPFYSPNSLVTEETSR</sequence>
<dbReference type="Pfam" id="PF17763">
    <property type="entry name" value="Asparaginase_C"/>
    <property type="match status" value="1"/>
</dbReference>
<dbReference type="InterPro" id="IPR006033">
    <property type="entry name" value="AsnA_fam"/>
</dbReference>
<dbReference type="InterPro" id="IPR036770">
    <property type="entry name" value="Ankyrin_rpt-contain_sf"/>
</dbReference>
<dbReference type="Gene3D" id="3.40.50.1170">
    <property type="entry name" value="L-asparaginase, N-terminal domain"/>
    <property type="match status" value="1"/>
</dbReference>
<evidence type="ECO:0000256" key="9">
    <source>
        <dbReference type="PROSITE-ProRule" id="PRU10099"/>
    </source>
</evidence>
<dbReference type="PANTHER" id="PTHR11707:SF28">
    <property type="entry name" value="60 KDA LYSOPHOSPHOLIPASE"/>
    <property type="match status" value="1"/>
</dbReference>
<keyword evidence="4 8" id="KW-0040">ANK repeat</keyword>
<dbReference type="Gene3D" id="3.40.50.40">
    <property type="match status" value="1"/>
</dbReference>
<dbReference type="PROSITE" id="PS51732">
    <property type="entry name" value="ASN_GLN_ASE_3"/>
    <property type="match status" value="1"/>
</dbReference>
<dbReference type="PIRSF" id="PIRSF001220">
    <property type="entry name" value="L-ASNase_gatD"/>
    <property type="match status" value="1"/>
</dbReference>
<dbReference type="PROSITE" id="PS50088">
    <property type="entry name" value="ANK_REPEAT"/>
    <property type="match status" value="2"/>
</dbReference>
<dbReference type="CDD" id="cd08963">
    <property type="entry name" value="L-asparaginase_I"/>
    <property type="match status" value="1"/>
</dbReference>
<organism evidence="13 14">
    <name type="scientific">Bombus impatiens</name>
    <name type="common">Bumblebee</name>
    <dbReference type="NCBI Taxonomy" id="132113"/>
    <lineage>
        <taxon>Eukaryota</taxon>
        <taxon>Metazoa</taxon>
        <taxon>Ecdysozoa</taxon>
        <taxon>Arthropoda</taxon>
        <taxon>Hexapoda</taxon>
        <taxon>Insecta</taxon>
        <taxon>Pterygota</taxon>
        <taxon>Neoptera</taxon>
        <taxon>Endopterygota</taxon>
        <taxon>Hymenoptera</taxon>
        <taxon>Apocrita</taxon>
        <taxon>Aculeata</taxon>
        <taxon>Apoidea</taxon>
        <taxon>Anthophila</taxon>
        <taxon>Apidae</taxon>
        <taxon>Bombus</taxon>
        <taxon>Pyrobombus</taxon>
    </lineage>
</organism>
<dbReference type="Gene3D" id="1.25.40.20">
    <property type="entry name" value="Ankyrin repeat-containing domain"/>
    <property type="match status" value="2"/>
</dbReference>
<evidence type="ECO:0000256" key="5">
    <source>
        <dbReference type="ARBA" id="ARBA00061199"/>
    </source>
</evidence>
<feature type="active site" evidence="10">
    <location>
        <position position="146"/>
    </location>
</feature>
<keyword evidence="13" id="KW-1185">Reference proteome</keyword>
<dbReference type="NCBIfam" id="TIGR00519">
    <property type="entry name" value="asnASE_I"/>
    <property type="match status" value="1"/>
</dbReference>
<dbReference type="PROSITE" id="PS00144">
    <property type="entry name" value="ASN_GLN_ASE_1"/>
    <property type="match status" value="1"/>
</dbReference>
<gene>
    <name evidence="14" type="primary">LOC100742069</name>
</gene>
<evidence type="ECO:0000256" key="1">
    <source>
        <dbReference type="ARBA" id="ARBA00012920"/>
    </source>
</evidence>
<dbReference type="Pfam" id="PF12796">
    <property type="entry name" value="Ank_2"/>
    <property type="match status" value="2"/>
</dbReference>
<evidence type="ECO:0000256" key="6">
    <source>
        <dbReference type="PIRSR" id="PIRSR001220-1"/>
    </source>
</evidence>
<dbReference type="InterPro" id="IPR041725">
    <property type="entry name" value="L-asparaginase_I"/>
</dbReference>
<evidence type="ECO:0000256" key="8">
    <source>
        <dbReference type="PROSITE-ProRule" id="PRU00023"/>
    </source>
</evidence>
<dbReference type="InterPro" id="IPR040919">
    <property type="entry name" value="Asparaginase_C"/>
</dbReference>
<dbReference type="InterPro" id="IPR037152">
    <property type="entry name" value="L-asparaginase_N_sf"/>
</dbReference>
<dbReference type="FunFam" id="3.40.50.40:FF:000001">
    <property type="entry name" value="L-asparaginase 1"/>
    <property type="match status" value="1"/>
</dbReference>
<keyword evidence="2" id="KW-0677">Repeat</keyword>
<dbReference type="FunFam" id="3.40.50.1170:FF:000003">
    <property type="entry name" value="60 kDa lysophospholipase"/>
    <property type="match status" value="1"/>
</dbReference>
<dbReference type="SUPFAM" id="SSF53774">
    <property type="entry name" value="Glutaminase/Asparaginase"/>
    <property type="match status" value="1"/>
</dbReference>
<feature type="binding site" evidence="7">
    <location>
        <begin position="146"/>
        <end position="147"/>
    </location>
    <ligand>
        <name>substrate</name>
    </ligand>
</feature>
<evidence type="ECO:0000259" key="11">
    <source>
        <dbReference type="Pfam" id="PF00710"/>
    </source>
</evidence>
<dbReference type="InterPro" id="IPR027474">
    <property type="entry name" value="L-asparaginase_N"/>
</dbReference>
<dbReference type="Proteomes" id="UP000515180">
    <property type="component" value="Unplaced"/>
</dbReference>
<dbReference type="GeneID" id="100742069"/>
<feature type="binding site" evidence="7">
    <location>
        <position position="115"/>
    </location>
    <ligand>
        <name>substrate</name>
    </ligand>
</feature>
<dbReference type="EC" id="3.5.1.1" evidence="1"/>
<dbReference type="PANTHER" id="PTHR11707">
    <property type="entry name" value="L-ASPARAGINASE"/>
    <property type="match status" value="1"/>
</dbReference>
<evidence type="ECO:0000256" key="10">
    <source>
        <dbReference type="PROSITE-ProRule" id="PRU10100"/>
    </source>
</evidence>
<reference evidence="14" key="1">
    <citation type="submission" date="2025-08" db="UniProtKB">
        <authorList>
            <consortium name="RefSeq"/>
        </authorList>
    </citation>
    <scope>IDENTIFICATION</scope>
</reference>
<dbReference type="InterPro" id="IPR006034">
    <property type="entry name" value="Asparaginase/glutaminase-like"/>
</dbReference>
<dbReference type="InterPro" id="IPR027475">
    <property type="entry name" value="Asparaginase/glutaminase_AS2"/>
</dbReference>
<dbReference type="SUPFAM" id="SSF48403">
    <property type="entry name" value="Ankyrin repeat"/>
    <property type="match status" value="1"/>
</dbReference>
<dbReference type="RefSeq" id="XP_033177890.1">
    <property type="nucleotide sequence ID" value="XM_033321999.1"/>
</dbReference>
<evidence type="ECO:0000313" key="13">
    <source>
        <dbReference type="Proteomes" id="UP000515180"/>
    </source>
</evidence>
<accession>A0A6P8L289</accession>
<dbReference type="OrthoDB" id="542841at2759"/>
<dbReference type="AlphaFoldDB" id="A0A6P8L289"/>
<dbReference type="SMART" id="SM00870">
    <property type="entry name" value="Asparaginase"/>
    <property type="match status" value="1"/>
</dbReference>
<feature type="active site" evidence="9">
    <location>
        <position position="46"/>
    </location>
</feature>
<dbReference type="SMART" id="SM00248">
    <property type="entry name" value="ANK"/>
    <property type="match status" value="3"/>
</dbReference>